<dbReference type="EMBL" id="DF968181">
    <property type="protein sequence ID" value="GAP41741.1"/>
    <property type="molecule type" value="Genomic_DNA"/>
</dbReference>
<evidence type="ECO:0000256" key="1">
    <source>
        <dbReference type="SAM" id="Coils"/>
    </source>
</evidence>
<keyword evidence="2" id="KW-1133">Transmembrane helix</keyword>
<dbReference type="RefSeq" id="WP_062283568.1">
    <property type="nucleotide sequence ID" value="NZ_DF968181.1"/>
</dbReference>
<reference evidence="3" key="1">
    <citation type="journal article" date="2015" name="Genome Announc.">
        <title>Draft Genome Sequence of Anaerolineae Strain TC1, a Novel Isolate from a Methanogenic Wastewater Treatment System.</title>
        <authorList>
            <person name="Matsuura N."/>
            <person name="Tourlousse D.M."/>
            <person name="Sun L."/>
            <person name="Toyonaga M."/>
            <person name="Kuroda K."/>
            <person name="Ohashi A."/>
            <person name="Cruz R."/>
            <person name="Yamaguchi T."/>
            <person name="Sekiguchi Y."/>
        </authorList>
    </citation>
    <scope>NUCLEOTIDE SEQUENCE [LARGE SCALE GENOMIC DNA]</scope>
    <source>
        <strain evidence="3">TC1</strain>
    </source>
</reference>
<sequence length="154" mass="18039">MKTIQSAYRLAPWRKQVQNILNVIIVLVFIASVTMIYLYSSAQMTKMKLEIQKLHEERSNLTRMIADYLTREGQITSFDEMEKRSQQAGYIPIDMNDEETYTYLPIAGFREDNYSGLDNVPRNLSIPVSIVKPEYTESLQRWLKEHVSIKKRGE</sequence>
<evidence type="ECO:0000313" key="4">
    <source>
        <dbReference type="Proteomes" id="UP000053370"/>
    </source>
</evidence>
<dbReference type="AlphaFoldDB" id="A0A0S7BNI4"/>
<dbReference type="STRING" id="1678840.ATC1_131737"/>
<dbReference type="Proteomes" id="UP000053370">
    <property type="component" value="Unassembled WGS sequence"/>
</dbReference>
<protein>
    <submittedName>
        <fullName evidence="3">Uncharacterized protein</fullName>
    </submittedName>
</protein>
<accession>A0A0S7BNI4</accession>
<keyword evidence="1" id="KW-0175">Coiled coil</keyword>
<proteinExistence type="predicted"/>
<gene>
    <name evidence="3" type="ORF">ATC1_131737</name>
</gene>
<keyword evidence="2" id="KW-0472">Membrane</keyword>
<keyword evidence="2" id="KW-0812">Transmembrane</keyword>
<name>A0A0S7BNI4_9CHLR</name>
<feature type="coiled-coil region" evidence="1">
    <location>
        <begin position="44"/>
        <end position="71"/>
    </location>
</feature>
<evidence type="ECO:0000256" key="2">
    <source>
        <dbReference type="SAM" id="Phobius"/>
    </source>
</evidence>
<dbReference type="OrthoDB" id="9874655at2"/>
<organism evidence="3">
    <name type="scientific">Flexilinea flocculi</name>
    <dbReference type="NCBI Taxonomy" id="1678840"/>
    <lineage>
        <taxon>Bacteria</taxon>
        <taxon>Bacillati</taxon>
        <taxon>Chloroflexota</taxon>
        <taxon>Anaerolineae</taxon>
        <taxon>Anaerolineales</taxon>
        <taxon>Anaerolineaceae</taxon>
        <taxon>Flexilinea</taxon>
    </lineage>
</organism>
<evidence type="ECO:0000313" key="3">
    <source>
        <dbReference type="EMBL" id="GAP41741.1"/>
    </source>
</evidence>
<keyword evidence="4" id="KW-1185">Reference proteome</keyword>
<feature type="transmembrane region" description="Helical" evidence="2">
    <location>
        <begin position="20"/>
        <end position="39"/>
    </location>
</feature>